<dbReference type="SUPFAM" id="SSF110296">
    <property type="entry name" value="Oligoxyloglucan reducing end-specific cellobiohydrolase"/>
    <property type="match status" value="1"/>
</dbReference>
<feature type="non-terminal residue" evidence="1">
    <location>
        <position position="354"/>
    </location>
</feature>
<sequence length="354" mass="39246">MPSDRVTLLIATIKGAFLIEGDAGRKSWKVHGPTFLGAEINHLVQDPRERQTILMGARTGHLGPTVFRSNDWGKSWKEASQPPAFPKVARGTGRRVRRTFFLTPGHAAQPGSWYLGTSPHGLFRTDDGGNTWGGVAGFNESGDYRKWTKDADTPVGPLTHSILVDPRNPDHLYLSMSGGGTFESVNGGKKWKPLNEGVAITFSPIPDPEYGHDPHCVLMCAANPDRLYQQNHCGIYRLDRPGTRWERIGDNMPKAVGDIGFPIVNKPSDPDTVWVFPMDGTDVWPRTSPDGKPAVYRSRDAGRTWKRLDRGFPKNQAYFTVYRQAMACDRHDDTGLYLGTSNGEIWASRNDGDS</sequence>
<dbReference type="GO" id="GO:0016787">
    <property type="term" value="F:hydrolase activity"/>
    <property type="evidence" value="ECO:0007669"/>
    <property type="project" value="UniProtKB-KW"/>
</dbReference>
<dbReference type="EMBL" id="JAGQHR010000275">
    <property type="protein sequence ID" value="MCA9727985.1"/>
    <property type="molecule type" value="Genomic_DNA"/>
</dbReference>
<name>A0A956M127_UNCEI</name>
<dbReference type="GO" id="GO:0010411">
    <property type="term" value="P:xyloglucan metabolic process"/>
    <property type="evidence" value="ECO:0007669"/>
    <property type="project" value="TreeGrafter"/>
</dbReference>
<dbReference type="AlphaFoldDB" id="A0A956M127"/>
<dbReference type="PANTHER" id="PTHR43739">
    <property type="entry name" value="XYLOGLUCANASE (EUROFUNG)"/>
    <property type="match status" value="1"/>
</dbReference>
<protein>
    <submittedName>
        <fullName evidence="1">Glycosyl hydrolase</fullName>
    </submittedName>
</protein>
<accession>A0A956M127</accession>
<evidence type="ECO:0000313" key="1">
    <source>
        <dbReference type="EMBL" id="MCA9727985.1"/>
    </source>
</evidence>
<comment type="caution">
    <text evidence="1">The sequence shown here is derived from an EMBL/GenBank/DDBJ whole genome shotgun (WGS) entry which is preliminary data.</text>
</comment>
<keyword evidence="1" id="KW-0378">Hydrolase</keyword>
<organism evidence="1 2">
    <name type="scientific">Eiseniibacteriota bacterium</name>
    <dbReference type="NCBI Taxonomy" id="2212470"/>
    <lineage>
        <taxon>Bacteria</taxon>
        <taxon>Candidatus Eiseniibacteriota</taxon>
    </lineage>
</organism>
<reference evidence="1" key="1">
    <citation type="submission" date="2020-04" db="EMBL/GenBank/DDBJ databases">
        <authorList>
            <person name="Zhang T."/>
        </authorList>
    </citation>
    <scope>NUCLEOTIDE SEQUENCE</scope>
    <source>
        <strain evidence="1">HKST-UBA01</strain>
    </source>
</reference>
<dbReference type="PANTHER" id="PTHR43739:SF5">
    <property type="entry name" value="EXO-ALPHA-SIALIDASE"/>
    <property type="match status" value="1"/>
</dbReference>
<dbReference type="InterPro" id="IPR015943">
    <property type="entry name" value="WD40/YVTN_repeat-like_dom_sf"/>
</dbReference>
<dbReference type="Gene3D" id="2.130.10.10">
    <property type="entry name" value="YVTN repeat-like/Quinoprotein amine dehydrogenase"/>
    <property type="match status" value="1"/>
</dbReference>
<evidence type="ECO:0000313" key="2">
    <source>
        <dbReference type="Proteomes" id="UP000697710"/>
    </source>
</evidence>
<dbReference type="Proteomes" id="UP000697710">
    <property type="component" value="Unassembled WGS sequence"/>
</dbReference>
<gene>
    <name evidence="1" type="ORF">KC729_09905</name>
</gene>
<dbReference type="InterPro" id="IPR052025">
    <property type="entry name" value="Xyloglucanase_GH74"/>
</dbReference>
<proteinExistence type="predicted"/>
<reference evidence="1" key="2">
    <citation type="journal article" date="2021" name="Microbiome">
        <title>Successional dynamics and alternative stable states in a saline activated sludge microbial community over 9 years.</title>
        <authorList>
            <person name="Wang Y."/>
            <person name="Ye J."/>
            <person name="Ju F."/>
            <person name="Liu L."/>
            <person name="Boyd J.A."/>
            <person name="Deng Y."/>
            <person name="Parks D.H."/>
            <person name="Jiang X."/>
            <person name="Yin X."/>
            <person name="Woodcroft B.J."/>
            <person name="Tyson G.W."/>
            <person name="Hugenholtz P."/>
            <person name="Polz M.F."/>
            <person name="Zhang T."/>
        </authorList>
    </citation>
    <scope>NUCLEOTIDE SEQUENCE</scope>
    <source>
        <strain evidence="1">HKST-UBA01</strain>
    </source>
</reference>